<protein>
    <recommendedName>
        <fullName evidence="7">Putative NAD(P)H nitroreductase</fullName>
        <ecNumber evidence="7">1.-.-.-</ecNumber>
    </recommendedName>
</protein>
<name>A0A3E1Y8C9_9BACT</name>
<dbReference type="OrthoDB" id="9804207at2"/>
<keyword evidence="4 7" id="KW-0521">NADP</keyword>
<dbReference type="CDD" id="cd02135">
    <property type="entry name" value="YdjA-like"/>
    <property type="match status" value="1"/>
</dbReference>
<proteinExistence type="inferred from homology"/>
<comment type="similarity">
    <text evidence="1 7">Belongs to the nitroreductase family.</text>
</comment>
<dbReference type="Pfam" id="PF00881">
    <property type="entry name" value="Nitroreductase"/>
    <property type="match status" value="1"/>
</dbReference>
<dbReference type="AlphaFoldDB" id="A0A3E1Y8C9"/>
<evidence type="ECO:0000256" key="6">
    <source>
        <dbReference type="ARBA" id="ARBA00023027"/>
    </source>
</evidence>
<feature type="binding site" description="in other chain" evidence="8">
    <location>
        <begin position="140"/>
        <end position="142"/>
    </location>
    <ligand>
        <name>FMN</name>
        <dbReference type="ChEBI" id="CHEBI:58210"/>
        <note>ligand shared between dimeric partners</note>
    </ligand>
</feature>
<dbReference type="GO" id="GO:0016491">
    <property type="term" value="F:oxidoreductase activity"/>
    <property type="evidence" value="ECO:0007669"/>
    <property type="project" value="UniProtKB-UniRule"/>
</dbReference>
<accession>A0A3E1Y8C9</accession>
<dbReference type="PANTHER" id="PTHR43821">
    <property type="entry name" value="NAD(P)H NITROREDUCTASE YDJA-RELATED"/>
    <property type="match status" value="1"/>
</dbReference>
<evidence type="ECO:0000313" key="10">
    <source>
        <dbReference type="EMBL" id="RFS21441.1"/>
    </source>
</evidence>
<reference evidence="10 11" key="1">
    <citation type="submission" date="2018-07" db="EMBL/GenBank/DDBJ databases">
        <title>Chitinophaga K2CV101002-2 sp. nov., isolated from a monsoon evergreen broad-leaved forest soil.</title>
        <authorList>
            <person name="Lv Y."/>
        </authorList>
    </citation>
    <scope>NUCLEOTIDE SEQUENCE [LARGE SCALE GENOMIC DNA]</scope>
    <source>
        <strain evidence="10 11">GDMCC 1.1288</strain>
    </source>
</reference>
<dbReference type="EMBL" id="QPMM01000008">
    <property type="protein sequence ID" value="RFS21441.1"/>
    <property type="molecule type" value="Genomic_DNA"/>
</dbReference>
<dbReference type="SUPFAM" id="SSF55469">
    <property type="entry name" value="FMN-dependent nitroreductase-like"/>
    <property type="match status" value="1"/>
</dbReference>
<dbReference type="Proteomes" id="UP000260644">
    <property type="component" value="Unassembled WGS sequence"/>
</dbReference>
<dbReference type="InterPro" id="IPR000415">
    <property type="entry name" value="Nitroreductase-like"/>
</dbReference>
<evidence type="ECO:0000256" key="5">
    <source>
        <dbReference type="ARBA" id="ARBA00023002"/>
    </source>
</evidence>
<dbReference type="InterPro" id="IPR052530">
    <property type="entry name" value="NAD(P)H_nitroreductase"/>
</dbReference>
<dbReference type="InterPro" id="IPR029479">
    <property type="entry name" value="Nitroreductase"/>
</dbReference>
<dbReference type="PIRSF" id="PIRSF000232">
    <property type="entry name" value="YdjA"/>
    <property type="match status" value="1"/>
</dbReference>
<keyword evidence="11" id="KW-1185">Reference proteome</keyword>
<feature type="binding site" evidence="8">
    <location>
        <position position="44"/>
    </location>
    <ligand>
        <name>FMN</name>
        <dbReference type="ChEBI" id="CHEBI:58210"/>
        <note>ligand shared between dimeric partners</note>
    </ligand>
</feature>
<evidence type="ECO:0000256" key="3">
    <source>
        <dbReference type="ARBA" id="ARBA00022643"/>
    </source>
</evidence>
<comment type="caution">
    <text evidence="10">The sequence shown here is derived from an EMBL/GenBank/DDBJ whole genome shotgun (WGS) entry which is preliminary data.</text>
</comment>
<dbReference type="Gene3D" id="3.40.109.10">
    <property type="entry name" value="NADH Oxidase"/>
    <property type="match status" value="1"/>
</dbReference>
<comment type="cofactor">
    <cofactor evidence="8">
        <name>FMN</name>
        <dbReference type="ChEBI" id="CHEBI:58210"/>
    </cofactor>
    <text evidence="8">Binds 1 FMN per subunit.</text>
</comment>
<dbReference type="RefSeq" id="WP_116976852.1">
    <property type="nucleotide sequence ID" value="NZ_QPMM01000008.1"/>
</dbReference>
<organism evidence="10 11">
    <name type="scientific">Chitinophaga silvatica</name>
    <dbReference type="NCBI Taxonomy" id="2282649"/>
    <lineage>
        <taxon>Bacteria</taxon>
        <taxon>Pseudomonadati</taxon>
        <taxon>Bacteroidota</taxon>
        <taxon>Chitinophagia</taxon>
        <taxon>Chitinophagales</taxon>
        <taxon>Chitinophagaceae</taxon>
        <taxon>Chitinophaga</taxon>
    </lineage>
</organism>
<feature type="binding site" description="in other chain" evidence="8">
    <location>
        <begin position="13"/>
        <end position="15"/>
    </location>
    <ligand>
        <name>FMN</name>
        <dbReference type="ChEBI" id="CHEBI:58210"/>
        <note>ligand shared between dimeric partners</note>
    </ligand>
</feature>
<dbReference type="PANTHER" id="PTHR43821:SF1">
    <property type="entry name" value="NAD(P)H NITROREDUCTASE YDJA-RELATED"/>
    <property type="match status" value="1"/>
</dbReference>
<keyword evidence="6 7" id="KW-0520">NAD</keyword>
<sequence length="192" mass="21487">MDNTAIDQVIISRRTVKPTSMNGQKIDNTTVESLLQLADWAPTHGYTEPWYFVVFSDDKVKEFCNDHAQMYKDNTPADKYINGNYDKLKHQGDLASHVIAVCMKRGNNPKIPAQEELAAVSCAVENILLGATARGIASYWGSGGMTYHPAMHEYFGLGEDDLFLGFVYLGYTSEPLPAGRRIKSPAEKFKWM</sequence>
<gene>
    <name evidence="10" type="ORF">DVR12_16225</name>
</gene>
<evidence type="ECO:0000313" key="11">
    <source>
        <dbReference type="Proteomes" id="UP000260644"/>
    </source>
</evidence>
<evidence type="ECO:0000256" key="1">
    <source>
        <dbReference type="ARBA" id="ARBA00007118"/>
    </source>
</evidence>
<feature type="domain" description="Nitroreductase" evidence="9">
    <location>
        <begin position="11"/>
        <end position="171"/>
    </location>
</feature>
<dbReference type="InterPro" id="IPR026021">
    <property type="entry name" value="YdjA-like"/>
</dbReference>
<evidence type="ECO:0000259" key="9">
    <source>
        <dbReference type="Pfam" id="PF00881"/>
    </source>
</evidence>
<evidence type="ECO:0000256" key="8">
    <source>
        <dbReference type="PIRSR" id="PIRSR000232-1"/>
    </source>
</evidence>
<evidence type="ECO:0000256" key="4">
    <source>
        <dbReference type="ARBA" id="ARBA00022857"/>
    </source>
</evidence>
<evidence type="ECO:0000256" key="7">
    <source>
        <dbReference type="PIRNR" id="PIRNR000232"/>
    </source>
</evidence>
<keyword evidence="5 7" id="KW-0560">Oxidoreductase</keyword>
<dbReference type="EC" id="1.-.-.-" evidence="7"/>
<evidence type="ECO:0000256" key="2">
    <source>
        <dbReference type="ARBA" id="ARBA00022630"/>
    </source>
</evidence>
<keyword evidence="2 7" id="KW-0285">Flavoprotein</keyword>
<keyword evidence="3 7" id="KW-0288">FMN</keyword>